<feature type="transmembrane region" description="Helical" evidence="1">
    <location>
        <begin position="48"/>
        <end position="68"/>
    </location>
</feature>
<organism evidence="2 3">
    <name type="scientific">Microbacterium oxydans</name>
    <dbReference type="NCBI Taxonomy" id="82380"/>
    <lineage>
        <taxon>Bacteria</taxon>
        <taxon>Bacillati</taxon>
        <taxon>Actinomycetota</taxon>
        <taxon>Actinomycetes</taxon>
        <taxon>Micrococcales</taxon>
        <taxon>Microbacteriaceae</taxon>
        <taxon>Microbacterium</taxon>
    </lineage>
</organism>
<feature type="transmembrane region" description="Helical" evidence="1">
    <location>
        <begin position="331"/>
        <end position="353"/>
    </location>
</feature>
<comment type="caution">
    <text evidence="2">The sequence shown here is derived from an EMBL/GenBank/DDBJ whole genome shotgun (WGS) entry which is preliminary data.</text>
</comment>
<feature type="transmembrane region" description="Helical" evidence="1">
    <location>
        <begin position="170"/>
        <end position="188"/>
    </location>
</feature>
<feature type="transmembrane region" description="Helical" evidence="1">
    <location>
        <begin position="231"/>
        <end position="249"/>
    </location>
</feature>
<feature type="transmembrane region" description="Helical" evidence="1">
    <location>
        <begin position="360"/>
        <end position="378"/>
    </location>
</feature>
<feature type="transmembrane region" description="Helical" evidence="1">
    <location>
        <begin position="74"/>
        <end position="95"/>
    </location>
</feature>
<dbReference type="EMBL" id="JYIV01000027">
    <property type="protein sequence ID" value="KJL21413.1"/>
    <property type="molecule type" value="Genomic_DNA"/>
</dbReference>
<gene>
    <name evidence="2" type="ORF">RN51_02433</name>
</gene>
<dbReference type="InterPro" id="IPR010640">
    <property type="entry name" value="Low_temperature_requirement_A"/>
</dbReference>
<feature type="transmembrane region" description="Helical" evidence="1">
    <location>
        <begin position="194"/>
        <end position="211"/>
    </location>
</feature>
<dbReference type="PANTHER" id="PTHR36840">
    <property type="entry name" value="BLL5714 PROTEIN"/>
    <property type="match status" value="1"/>
</dbReference>
<dbReference type="Proteomes" id="UP000033725">
    <property type="component" value="Unassembled WGS sequence"/>
</dbReference>
<keyword evidence="1" id="KW-0472">Membrane</keyword>
<name>A0A0F0KKL9_9MICO</name>
<dbReference type="Pfam" id="PF06772">
    <property type="entry name" value="LtrA"/>
    <property type="match status" value="1"/>
</dbReference>
<keyword evidence="1" id="KW-0812">Transmembrane</keyword>
<accession>A0A0F0KKL9</accession>
<feature type="transmembrane region" description="Helical" evidence="1">
    <location>
        <begin position="302"/>
        <end position="319"/>
    </location>
</feature>
<evidence type="ECO:0000313" key="3">
    <source>
        <dbReference type="Proteomes" id="UP000033725"/>
    </source>
</evidence>
<proteinExistence type="predicted"/>
<dbReference type="AlphaFoldDB" id="A0A0F0KKL9"/>
<reference evidence="2 3" key="1">
    <citation type="submission" date="2015-02" db="EMBL/GenBank/DDBJ databases">
        <title>Draft genome sequences of ten Microbacterium spp. with emphasis on heavy metal contaminated environments.</title>
        <authorList>
            <person name="Corretto E."/>
        </authorList>
    </citation>
    <scope>NUCLEOTIDE SEQUENCE [LARGE SCALE GENOMIC DNA]</scope>
    <source>
        <strain evidence="2 3">BEL163</strain>
    </source>
</reference>
<dbReference type="PATRIC" id="fig|82380.10.peg.2441"/>
<sequence length="410" mass="45207">MNGACGTRLSEGYPVAVTANIDSPRFQLRTMLPRDPAQPHRTASPLELFFDLVFVVAVSIASAQLHHALSEGEFLHGITSYAMLFFAIWWAWMNFTWFATSFDTDDWLYRVTTFVQMGGVLVFAAGIPRAFNEGDFTVPVLGYVVMRVAMVAQWLRASRSAGPLRSVTRRYAFGIAAVQVLWILFLLIPTGPLQLAAFALFALIEISVPVFAEFRRQNPWHPHHITERYGLFTLIVLGESLLASANAIIDALDKVESLGPLIAISVLTLVVTASLWWIYFWPPHHRAISSFARSLRYGYTHYFVFAAAAAFSAGIEVELDVLTGKSHLSNVAASFTVTIPIAIFLVGIWWVAIRDNADRVVNTVVPLAAALVFLDPVLPVPVTLTALILAGVVVVLVLRPPVDSSRIEKA</sequence>
<protein>
    <submittedName>
        <fullName evidence="2">Bacterial low temperature requirement A protein (LtrA)</fullName>
    </submittedName>
</protein>
<dbReference type="PANTHER" id="PTHR36840:SF1">
    <property type="entry name" value="BLL5714 PROTEIN"/>
    <property type="match status" value="1"/>
</dbReference>
<feature type="transmembrane region" description="Helical" evidence="1">
    <location>
        <begin position="107"/>
        <end position="128"/>
    </location>
</feature>
<feature type="transmembrane region" description="Helical" evidence="1">
    <location>
        <begin position="140"/>
        <end position="158"/>
    </location>
</feature>
<evidence type="ECO:0000256" key="1">
    <source>
        <dbReference type="SAM" id="Phobius"/>
    </source>
</evidence>
<keyword evidence="1" id="KW-1133">Transmembrane helix</keyword>
<feature type="transmembrane region" description="Helical" evidence="1">
    <location>
        <begin position="261"/>
        <end position="281"/>
    </location>
</feature>
<evidence type="ECO:0000313" key="2">
    <source>
        <dbReference type="EMBL" id="KJL21413.1"/>
    </source>
</evidence>
<feature type="transmembrane region" description="Helical" evidence="1">
    <location>
        <begin position="384"/>
        <end position="402"/>
    </location>
</feature>